<dbReference type="InterPro" id="IPR017853">
    <property type="entry name" value="GH"/>
</dbReference>
<accession>A0A1Z4JBI8</accession>
<gene>
    <name evidence="11" type="ORF">NIES2135_06290</name>
</gene>
<sequence>MRLNQRIDCFVNRLREFLIRSILHRHLSRKPFYPILFVAAIAAILFNFIAPESLPSVAQMTVRIQLPLSTRGSEIVDAAGQPVLLRGVNWFGLETETNSPHGLWARDYKEMLGQIKGLGYNVIRLPYSVQGLRAAEVSGINFAIGSNQELQGKKPIEVMDAVIQEAGQQGLMVLLDSHRLNNQRIPELWYGDGFTEEDWISTWTMLAERYKNQPHVIGADLKNEPHGKASWGTGDRATDWRLAAERAGNAILKVNRNWLIVVEGVENNVPGQRLKHWMGGNLEGVKRFPVRLAVQNRVVYSPHEYGAGVFQQPWFSAIDFPRNLTTRWEQGFFYIVRQKIAPIFVGEFGGRQVDEKSKEGIWQRRFVDYLKRNQLGFAYWSWNPNSQDTGGILQDDWVAIDQPKQQLLNQLLPVQPMQTQAR</sequence>
<dbReference type="SUPFAM" id="SSF51445">
    <property type="entry name" value="(Trans)glycosidases"/>
    <property type="match status" value="1"/>
</dbReference>
<dbReference type="InterPro" id="IPR001547">
    <property type="entry name" value="Glyco_hydro_5"/>
</dbReference>
<dbReference type="Proteomes" id="UP000217895">
    <property type="component" value="Chromosome"/>
</dbReference>
<evidence type="ECO:0000256" key="1">
    <source>
        <dbReference type="ARBA" id="ARBA00000966"/>
    </source>
</evidence>
<keyword evidence="12" id="KW-1185">Reference proteome</keyword>
<dbReference type="PANTHER" id="PTHR35923:SF2">
    <property type="entry name" value="ENDOGLUCANASE"/>
    <property type="match status" value="1"/>
</dbReference>
<name>A0A1Z4JBI8_LEPBY</name>
<evidence type="ECO:0000256" key="7">
    <source>
        <dbReference type="ARBA" id="ARBA00023326"/>
    </source>
</evidence>
<keyword evidence="9" id="KW-0472">Membrane</keyword>
<dbReference type="EMBL" id="AP018203">
    <property type="protein sequence ID" value="BAY53817.1"/>
    <property type="molecule type" value="Genomic_DNA"/>
</dbReference>
<dbReference type="EC" id="3.2.1.4" evidence="2"/>
<evidence type="ECO:0000256" key="9">
    <source>
        <dbReference type="SAM" id="Phobius"/>
    </source>
</evidence>
<comment type="similarity">
    <text evidence="8">Belongs to the glycosyl hydrolase 5 (cellulase A) family.</text>
</comment>
<dbReference type="GO" id="GO:0008810">
    <property type="term" value="F:cellulase activity"/>
    <property type="evidence" value="ECO:0007669"/>
    <property type="project" value="UniProtKB-EC"/>
</dbReference>
<comment type="catalytic activity">
    <reaction evidence="1">
        <text>Endohydrolysis of (1-&gt;4)-beta-D-glucosidic linkages in cellulose, lichenin and cereal beta-D-glucans.</text>
        <dbReference type="EC" id="3.2.1.4"/>
    </reaction>
</comment>
<dbReference type="Gene3D" id="3.20.20.80">
    <property type="entry name" value="Glycosidases"/>
    <property type="match status" value="1"/>
</dbReference>
<evidence type="ECO:0000256" key="5">
    <source>
        <dbReference type="ARBA" id="ARBA00023277"/>
    </source>
</evidence>
<protein>
    <recommendedName>
        <fullName evidence="2">cellulase</fullName>
        <ecNumber evidence="2">3.2.1.4</ecNumber>
    </recommendedName>
</protein>
<dbReference type="GO" id="GO:0030245">
    <property type="term" value="P:cellulose catabolic process"/>
    <property type="evidence" value="ECO:0007669"/>
    <property type="project" value="UniProtKB-KW"/>
</dbReference>
<reference evidence="11 12" key="1">
    <citation type="submission" date="2017-06" db="EMBL/GenBank/DDBJ databases">
        <title>Genome sequencing of cyanobaciteial culture collection at National Institute for Environmental Studies (NIES).</title>
        <authorList>
            <person name="Hirose Y."/>
            <person name="Shimura Y."/>
            <person name="Fujisawa T."/>
            <person name="Nakamura Y."/>
            <person name="Kawachi M."/>
        </authorList>
    </citation>
    <scope>NUCLEOTIDE SEQUENCE [LARGE SCALE GENOMIC DNA]</scope>
    <source>
        <strain evidence="11 12">NIES-2135</strain>
    </source>
</reference>
<keyword evidence="7" id="KW-0624">Polysaccharide degradation</keyword>
<evidence type="ECO:0000256" key="4">
    <source>
        <dbReference type="ARBA" id="ARBA00023001"/>
    </source>
</evidence>
<evidence type="ECO:0000259" key="10">
    <source>
        <dbReference type="Pfam" id="PF00150"/>
    </source>
</evidence>
<dbReference type="AlphaFoldDB" id="A0A1Z4JBI8"/>
<dbReference type="InterPro" id="IPR018087">
    <property type="entry name" value="Glyco_hydro_5_CS"/>
</dbReference>
<proteinExistence type="inferred from homology"/>
<keyword evidence="3 8" id="KW-0378">Hydrolase</keyword>
<evidence type="ECO:0000256" key="6">
    <source>
        <dbReference type="ARBA" id="ARBA00023295"/>
    </source>
</evidence>
<keyword evidence="6 8" id="KW-0326">Glycosidase</keyword>
<feature type="domain" description="Glycoside hydrolase family 5" evidence="10">
    <location>
        <begin position="76"/>
        <end position="386"/>
    </location>
</feature>
<keyword evidence="4" id="KW-0136">Cellulose degradation</keyword>
<keyword evidence="5" id="KW-0119">Carbohydrate metabolism</keyword>
<evidence type="ECO:0000256" key="8">
    <source>
        <dbReference type="RuleBase" id="RU361153"/>
    </source>
</evidence>
<keyword evidence="9" id="KW-0812">Transmembrane</keyword>
<evidence type="ECO:0000313" key="12">
    <source>
        <dbReference type="Proteomes" id="UP000217895"/>
    </source>
</evidence>
<organism evidence="11 12">
    <name type="scientific">Leptolyngbya boryana NIES-2135</name>
    <dbReference type="NCBI Taxonomy" id="1973484"/>
    <lineage>
        <taxon>Bacteria</taxon>
        <taxon>Bacillati</taxon>
        <taxon>Cyanobacteriota</taxon>
        <taxon>Cyanophyceae</taxon>
        <taxon>Leptolyngbyales</taxon>
        <taxon>Leptolyngbyaceae</taxon>
        <taxon>Leptolyngbya group</taxon>
        <taxon>Leptolyngbya</taxon>
    </lineage>
</organism>
<dbReference type="Pfam" id="PF00150">
    <property type="entry name" value="Cellulase"/>
    <property type="match status" value="1"/>
</dbReference>
<dbReference type="PROSITE" id="PS00659">
    <property type="entry name" value="GLYCOSYL_HYDROL_F5"/>
    <property type="match status" value="1"/>
</dbReference>
<dbReference type="PANTHER" id="PTHR35923">
    <property type="entry name" value="MAJOR EXTRACELLULAR ENDOGLUCANASE"/>
    <property type="match status" value="1"/>
</dbReference>
<evidence type="ECO:0000256" key="3">
    <source>
        <dbReference type="ARBA" id="ARBA00022801"/>
    </source>
</evidence>
<keyword evidence="9" id="KW-1133">Transmembrane helix</keyword>
<evidence type="ECO:0000256" key="2">
    <source>
        <dbReference type="ARBA" id="ARBA00012601"/>
    </source>
</evidence>
<evidence type="ECO:0000313" key="11">
    <source>
        <dbReference type="EMBL" id="BAY53817.1"/>
    </source>
</evidence>
<feature type="transmembrane region" description="Helical" evidence="9">
    <location>
        <begin position="32"/>
        <end position="50"/>
    </location>
</feature>